<proteinExistence type="predicted"/>
<dbReference type="Proteomes" id="UP000299102">
    <property type="component" value="Unassembled WGS sequence"/>
</dbReference>
<sequence>MGNRSPYTRNTVALKPAERKAPGARPGFSRQWELALAARARAPTPARLNCSTNTKLDSNSKRAIGCSTRKCQFKLGRAAIFVVLCVVLFRKCYRARGARRESGRNKDINKKKLFAEDLAGSRDSNFPNLDMERNMNTIKFKSDVERAPTFRYTDEIIEGDRFNIYTIGIHAHAVKIQLIPYRTFFFTVHISEDRPILTVVDSCTNRGWRMDVARKSDHSAHDRRRAVDALRLGSRSKLTPPAGIGFG</sequence>
<accession>A0A4C1ZUD3</accession>
<protein>
    <submittedName>
        <fullName evidence="1">Uncharacterized protein</fullName>
    </submittedName>
</protein>
<evidence type="ECO:0000313" key="2">
    <source>
        <dbReference type="Proteomes" id="UP000299102"/>
    </source>
</evidence>
<organism evidence="1 2">
    <name type="scientific">Eumeta variegata</name>
    <name type="common">Bagworm moth</name>
    <name type="synonym">Eumeta japonica</name>
    <dbReference type="NCBI Taxonomy" id="151549"/>
    <lineage>
        <taxon>Eukaryota</taxon>
        <taxon>Metazoa</taxon>
        <taxon>Ecdysozoa</taxon>
        <taxon>Arthropoda</taxon>
        <taxon>Hexapoda</taxon>
        <taxon>Insecta</taxon>
        <taxon>Pterygota</taxon>
        <taxon>Neoptera</taxon>
        <taxon>Endopterygota</taxon>
        <taxon>Lepidoptera</taxon>
        <taxon>Glossata</taxon>
        <taxon>Ditrysia</taxon>
        <taxon>Tineoidea</taxon>
        <taxon>Psychidae</taxon>
        <taxon>Oiketicinae</taxon>
        <taxon>Eumeta</taxon>
    </lineage>
</organism>
<keyword evidence="2" id="KW-1185">Reference proteome</keyword>
<evidence type="ECO:0000313" key="1">
    <source>
        <dbReference type="EMBL" id="GBP91308.1"/>
    </source>
</evidence>
<dbReference type="AlphaFoldDB" id="A0A4C1ZUD3"/>
<gene>
    <name evidence="1" type="ORF">EVAR_68491_1</name>
</gene>
<name>A0A4C1ZUD3_EUMVA</name>
<comment type="caution">
    <text evidence="1">The sequence shown here is derived from an EMBL/GenBank/DDBJ whole genome shotgun (WGS) entry which is preliminary data.</text>
</comment>
<dbReference type="EMBL" id="BGZK01002158">
    <property type="protein sequence ID" value="GBP91308.1"/>
    <property type="molecule type" value="Genomic_DNA"/>
</dbReference>
<reference evidence="1 2" key="1">
    <citation type="journal article" date="2019" name="Commun. Biol.">
        <title>The bagworm genome reveals a unique fibroin gene that provides high tensile strength.</title>
        <authorList>
            <person name="Kono N."/>
            <person name="Nakamura H."/>
            <person name="Ohtoshi R."/>
            <person name="Tomita M."/>
            <person name="Numata K."/>
            <person name="Arakawa K."/>
        </authorList>
    </citation>
    <scope>NUCLEOTIDE SEQUENCE [LARGE SCALE GENOMIC DNA]</scope>
</reference>